<dbReference type="STRING" id="933852.A0A0C2XE90"/>
<protein>
    <recommendedName>
        <fullName evidence="1">JmjC domain-containing protein</fullName>
    </recommendedName>
</protein>
<dbReference type="EMBL" id="KN824299">
    <property type="protein sequence ID" value="KIM27432.1"/>
    <property type="molecule type" value="Genomic_DNA"/>
</dbReference>
<reference evidence="2 3" key="1">
    <citation type="submission" date="2014-04" db="EMBL/GenBank/DDBJ databases">
        <authorList>
            <consortium name="DOE Joint Genome Institute"/>
            <person name="Kuo A."/>
            <person name="Zuccaro A."/>
            <person name="Kohler A."/>
            <person name="Nagy L.G."/>
            <person name="Floudas D."/>
            <person name="Copeland A."/>
            <person name="Barry K.W."/>
            <person name="Cichocki N."/>
            <person name="Veneault-Fourrey C."/>
            <person name="LaButti K."/>
            <person name="Lindquist E.A."/>
            <person name="Lipzen A."/>
            <person name="Lundell T."/>
            <person name="Morin E."/>
            <person name="Murat C."/>
            <person name="Sun H."/>
            <person name="Tunlid A."/>
            <person name="Henrissat B."/>
            <person name="Grigoriev I.V."/>
            <person name="Hibbett D.S."/>
            <person name="Martin F."/>
            <person name="Nordberg H.P."/>
            <person name="Cantor M.N."/>
            <person name="Hua S.X."/>
        </authorList>
    </citation>
    <scope>NUCLEOTIDE SEQUENCE [LARGE SCALE GENOMIC DNA]</scope>
    <source>
        <strain evidence="2 3">MAFF 305830</strain>
    </source>
</reference>
<evidence type="ECO:0000313" key="3">
    <source>
        <dbReference type="Proteomes" id="UP000054097"/>
    </source>
</evidence>
<dbReference type="InterPro" id="IPR003347">
    <property type="entry name" value="JmjC_dom"/>
</dbReference>
<sequence length="513" mass="57640">MLIRTPMFIPSVTGDWDYEVPCWKEPDPLDLHAYAEAGIDIVNLDQLLLVDWSGKKPYWTPSGGIAAENPIILVPKITTDSLQFIMRHTHVLSRVTGGVVVREDAFTVSHEEEFRKHAHSEAIYEHLDDPGKRPSLFDRHELQELHPHPQHPGLFELDKSGVEWQETNKSYGLTSLWGGQNPLKKRGLGRDLVLENLACLSGPVRNHIASLPADLDKIGSVQYIAGVGVNNSGKSVLDVISHPRRDVLHMLPPMLLFAGAVYFYLQLQEDHTDFDECVAMAVDEAIDEAPGTLTPWVYVGTPGSVFALHQEDALLPSANQLIYGKPKVWINIPESSLERLTSILHDLDPCFLVHRKTFVHPGFLVRHHVPFNVVVQEPGDLFLPDARAAHEGWNAGDNLAEAVNYSDHAAIKHIQDLLIGDTTKKKVVCVWPCCCGEHPPPEDAAHPQNAKGKVFRYRPDDELGTPEFPCSVFYKWLITLKRNLEREPDNHPDLLEPSLLLKIRDYVHNELPK</sequence>
<gene>
    <name evidence="2" type="ORF">M408DRAFT_169873</name>
</gene>
<name>A0A0C2XE90_SERVB</name>
<evidence type="ECO:0000313" key="2">
    <source>
        <dbReference type="EMBL" id="KIM27432.1"/>
    </source>
</evidence>
<dbReference type="Pfam" id="PF02373">
    <property type="entry name" value="JmjC"/>
    <property type="match status" value="1"/>
</dbReference>
<dbReference type="PROSITE" id="PS51184">
    <property type="entry name" value="JMJC"/>
    <property type="match status" value="1"/>
</dbReference>
<dbReference type="Gene3D" id="2.60.120.650">
    <property type="entry name" value="Cupin"/>
    <property type="match status" value="1"/>
</dbReference>
<dbReference type="SUPFAM" id="SSF51197">
    <property type="entry name" value="Clavaminate synthase-like"/>
    <property type="match status" value="1"/>
</dbReference>
<dbReference type="HOGENOM" id="CLU_531174_0_0_1"/>
<dbReference type="Proteomes" id="UP000054097">
    <property type="component" value="Unassembled WGS sequence"/>
</dbReference>
<reference evidence="3" key="2">
    <citation type="submission" date="2015-01" db="EMBL/GenBank/DDBJ databases">
        <title>Evolutionary Origins and Diversification of the Mycorrhizal Mutualists.</title>
        <authorList>
            <consortium name="DOE Joint Genome Institute"/>
            <consortium name="Mycorrhizal Genomics Consortium"/>
            <person name="Kohler A."/>
            <person name="Kuo A."/>
            <person name="Nagy L.G."/>
            <person name="Floudas D."/>
            <person name="Copeland A."/>
            <person name="Barry K.W."/>
            <person name="Cichocki N."/>
            <person name="Veneault-Fourrey C."/>
            <person name="LaButti K."/>
            <person name="Lindquist E.A."/>
            <person name="Lipzen A."/>
            <person name="Lundell T."/>
            <person name="Morin E."/>
            <person name="Murat C."/>
            <person name="Riley R."/>
            <person name="Ohm R."/>
            <person name="Sun H."/>
            <person name="Tunlid A."/>
            <person name="Henrissat B."/>
            <person name="Grigoriev I.V."/>
            <person name="Hibbett D.S."/>
            <person name="Martin F."/>
        </authorList>
    </citation>
    <scope>NUCLEOTIDE SEQUENCE [LARGE SCALE GENOMIC DNA]</scope>
    <source>
        <strain evidence="3">MAFF 305830</strain>
    </source>
</reference>
<dbReference type="AlphaFoldDB" id="A0A0C2XE90"/>
<feature type="domain" description="JmjC" evidence="1">
    <location>
        <begin position="263"/>
        <end position="422"/>
    </location>
</feature>
<proteinExistence type="predicted"/>
<evidence type="ECO:0000259" key="1">
    <source>
        <dbReference type="PROSITE" id="PS51184"/>
    </source>
</evidence>
<accession>A0A0C2XE90</accession>
<keyword evidence="3" id="KW-1185">Reference proteome</keyword>
<dbReference type="OrthoDB" id="1678912at2759"/>
<dbReference type="PANTHER" id="PTHR10694">
    <property type="entry name" value="LYSINE-SPECIFIC DEMETHYLASE"/>
    <property type="match status" value="1"/>
</dbReference>
<dbReference type="SMART" id="SM00558">
    <property type="entry name" value="JmjC"/>
    <property type="match status" value="1"/>
</dbReference>
<dbReference type="GO" id="GO:0005634">
    <property type="term" value="C:nucleus"/>
    <property type="evidence" value="ECO:0007669"/>
    <property type="project" value="TreeGrafter"/>
</dbReference>
<dbReference type="GO" id="GO:0000785">
    <property type="term" value="C:chromatin"/>
    <property type="evidence" value="ECO:0007669"/>
    <property type="project" value="TreeGrafter"/>
</dbReference>
<dbReference type="GO" id="GO:0010468">
    <property type="term" value="P:regulation of gene expression"/>
    <property type="evidence" value="ECO:0007669"/>
    <property type="project" value="TreeGrafter"/>
</dbReference>
<organism evidence="2 3">
    <name type="scientific">Serendipita vermifera MAFF 305830</name>
    <dbReference type="NCBI Taxonomy" id="933852"/>
    <lineage>
        <taxon>Eukaryota</taxon>
        <taxon>Fungi</taxon>
        <taxon>Dikarya</taxon>
        <taxon>Basidiomycota</taxon>
        <taxon>Agaricomycotina</taxon>
        <taxon>Agaricomycetes</taxon>
        <taxon>Sebacinales</taxon>
        <taxon>Serendipitaceae</taxon>
        <taxon>Serendipita</taxon>
    </lineage>
</organism>
<dbReference type="GO" id="GO:0032452">
    <property type="term" value="F:histone demethylase activity"/>
    <property type="evidence" value="ECO:0007669"/>
    <property type="project" value="TreeGrafter"/>
</dbReference>